<evidence type="ECO:0000313" key="9">
    <source>
        <dbReference type="Proteomes" id="UP000731907"/>
    </source>
</evidence>
<evidence type="ECO:0000313" key="8">
    <source>
        <dbReference type="EMBL" id="MBU9697903.1"/>
    </source>
</evidence>
<dbReference type="Gene3D" id="1.25.40.10">
    <property type="entry name" value="Tetratricopeptide repeat domain"/>
    <property type="match status" value="2"/>
</dbReference>
<dbReference type="InterPro" id="IPR011990">
    <property type="entry name" value="TPR-like_helical_dom_sf"/>
</dbReference>
<keyword evidence="2 6" id="KW-0812">Transmembrane</keyword>
<dbReference type="SUPFAM" id="SSF48452">
    <property type="entry name" value="TPR-like"/>
    <property type="match status" value="1"/>
</dbReference>
<name>A0ABS6J2C4_9RHOB</name>
<accession>A0ABS6J2C4</accession>
<sequence length="489" mass="52778">MIWSLAKVLLFILIVATLTLGAGILLDTGGGIRIAAAGYEFTLGPLQALIVFLAMVVLVWLLLKLAGLVVAVFRFLNGDETAISRYFDRNRERKGFQALSEGLLALAAGEGRLALNRAIKAEKYLAEPHLTTLLVAQAAEAAGDTRRATEAYKELLSSDTTRFVAIRGLLRQKLAEGDSETAQKLAVKALELKPRHEETQDILLKLQAESRDWKGARATLGAKLKAGALPRDVYRRRDAVLALQQAQGVLDEGATVEAREAAIEANRQSPDLIPAAAMAARAMAEKGDRKGAMRVLKKAWDAKPHPDLAAAFADIEPAESPTQRLKRFQTLTANHPAHEETRLLMAELNIAAEDFPAARRALADIVEKHPTQRALAIMAAIERGEGADEAVVRGWLAKALTAPRGPQWCCDKCQAVHAKWDPICDNCGGFDTLSWREPPERTGPSATGAEVLPLIVSPPKSADQTPAPQSGASPEPEVIDLEAIVRRGG</sequence>
<evidence type="ECO:0000256" key="4">
    <source>
        <dbReference type="ARBA" id="ARBA00023136"/>
    </source>
</evidence>
<comment type="subcellular location">
    <subcellularLocation>
        <location evidence="1">Membrane</location>
    </subcellularLocation>
</comment>
<dbReference type="Pfam" id="PF07219">
    <property type="entry name" value="HemY_N"/>
    <property type="match status" value="1"/>
</dbReference>
<keyword evidence="9" id="KW-1185">Reference proteome</keyword>
<gene>
    <name evidence="8" type="ORF">GU927_008575</name>
</gene>
<keyword evidence="3 6" id="KW-1133">Transmembrane helix</keyword>
<dbReference type="InterPro" id="IPR016982">
    <property type="entry name" value="Mms48"/>
</dbReference>
<evidence type="ECO:0000256" key="5">
    <source>
        <dbReference type="SAM" id="MobiDB-lite"/>
    </source>
</evidence>
<dbReference type="PIRSF" id="PIRSF031802">
    <property type="entry name" value="UCP031802"/>
    <property type="match status" value="1"/>
</dbReference>
<dbReference type="Proteomes" id="UP000731907">
    <property type="component" value="Unassembled WGS sequence"/>
</dbReference>
<organism evidence="8 9">
    <name type="scientific">Paragemmobacter amnigenus</name>
    <dbReference type="NCBI Taxonomy" id="2852097"/>
    <lineage>
        <taxon>Bacteria</taxon>
        <taxon>Pseudomonadati</taxon>
        <taxon>Pseudomonadota</taxon>
        <taxon>Alphaproteobacteria</taxon>
        <taxon>Rhodobacterales</taxon>
        <taxon>Paracoccaceae</taxon>
        <taxon>Paragemmobacter</taxon>
    </lineage>
</organism>
<feature type="region of interest" description="Disordered" evidence="5">
    <location>
        <begin position="455"/>
        <end position="480"/>
    </location>
</feature>
<feature type="compositionally biased region" description="Polar residues" evidence="5">
    <location>
        <begin position="462"/>
        <end position="472"/>
    </location>
</feature>
<evidence type="ECO:0000256" key="3">
    <source>
        <dbReference type="ARBA" id="ARBA00022989"/>
    </source>
</evidence>
<keyword evidence="4 6" id="KW-0472">Membrane</keyword>
<evidence type="ECO:0000256" key="1">
    <source>
        <dbReference type="ARBA" id="ARBA00004370"/>
    </source>
</evidence>
<comment type="caution">
    <text evidence="8">The sequence shown here is derived from an EMBL/GenBank/DDBJ whole genome shotgun (WGS) entry which is preliminary data.</text>
</comment>
<dbReference type="InterPro" id="IPR010817">
    <property type="entry name" value="HemY_N"/>
</dbReference>
<protein>
    <submittedName>
        <fullName evidence="8">Heme biosynthesis protein HemY</fullName>
    </submittedName>
</protein>
<reference evidence="8 9" key="1">
    <citation type="submission" date="2021-06" db="EMBL/GenBank/DDBJ databases">
        <title>Rhodobacteraceae bacterium strain HSP-20.</title>
        <authorList>
            <person name="Chen W.-M."/>
        </authorList>
    </citation>
    <scope>NUCLEOTIDE SEQUENCE [LARGE SCALE GENOMIC DNA]</scope>
    <source>
        <strain evidence="8 9">HSP-20</strain>
    </source>
</reference>
<feature type="transmembrane region" description="Helical" evidence="6">
    <location>
        <begin position="47"/>
        <end position="76"/>
    </location>
</feature>
<dbReference type="RefSeq" id="WP_161761996.1">
    <property type="nucleotide sequence ID" value="NZ_JAAATX020000005.1"/>
</dbReference>
<proteinExistence type="predicted"/>
<feature type="domain" description="HemY N-terminal" evidence="7">
    <location>
        <begin position="30"/>
        <end position="143"/>
    </location>
</feature>
<evidence type="ECO:0000259" key="7">
    <source>
        <dbReference type="Pfam" id="PF07219"/>
    </source>
</evidence>
<dbReference type="EMBL" id="JAAATX020000005">
    <property type="protein sequence ID" value="MBU9697903.1"/>
    <property type="molecule type" value="Genomic_DNA"/>
</dbReference>
<evidence type="ECO:0000256" key="2">
    <source>
        <dbReference type="ARBA" id="ARBA00022692"/>
    </source>
</evidence>
<evidence type="ECO:0000256" key="6">
    <source>
        <dbReference type="SAM" id="Phobius"/>
    </source>
</evidence>